<organism evidence="1">
    <name type="scientific">bioreactor metagenome</name>
    <dbReference type="NCBI Taxonomy" id="1076179"/>
    <lineage>
        <taxon>unclassified sequences</taxon>
        <taxon>metagenomes</taxon>
        <taxon>ecological metagenomes</taxon>
    </lineage>
</organism>
<accession>A0A645D4Z1</accession>
<dbReference type="Pfam" id="PF02810">
    <property type="entry name" value="SEC-C"/>
    <property type="match status" value="1"/>
</dbReference>
<dbReference type="AlphaFoldDB" id="A0A645D4Z1"/>
<dbReference type="PANTHER" id="PTHR33747:SF1">
    <property type="entry name" value="ADENYLATE CYCLASE-ASSOCIATED CAP C-TERMINAL DOMAIN-CONTAINING PROTEIN"/>
    <property type="match status" value="1"/>
</dbReference>
<evidence type="ECO:0008006" key="2">
    <source>
        <dbReference type="Google" id="ProtNLM"/>
    </source>
</evidence>
<dbReference type="InterPro" id="IPR004027">
    <property type="entry name" value="SEC_C_motif"/>
</dbReference>
<evidence type="ECO:0000313" key="1">
    <source>
        <dbReference type="EMBL" id="MPM83702.1"/>
    </source>
</evidence>
<dbReference type="EMBL" id="VSSQ01032441">
    <property type="protein sequence ID" value="MPM83702.1"/>
    <property type="molecule type" value="Genomic_DNA"/>
</dbReference>
<gene>
    <name evidence="1" type="ORF">SDC9_130771</name>
</gene>
<protein>
    <recommendedName>
        <fullName evidence="2">Protein translocase subunit SecA</fullName>
    </recommendedName>
</protein>
<sequence length="406" mass="46927">MNCGTFTDEQKIITKKGTDDTDIDVLCILGSKALCVQVKSKKLTEFSKKGSFSHLQTDFKGAVQDAYEQGIVSRSKILAKESKFYDENGNLIELSESIDEVYIMGVTSENYPSLTHQAHTLLEKKSNEPFPLFLTVFDLELVSHYLKNPYDFLYYVRQRIDLMDYFKADNEMIYLGYHLENKLWKLPNNDFVSLDNDFGGAIDRNYYPLRLGVDITDEGDSIKNRWKNEDFDILCNLLAKANEPKVTDAIFTLLDWDGPSRDNLIKYIRQIKTQTIQDNKWHNFSMLSNNKKGANSGVTYVSWENDNPNELLDRLLTLSKARKYKSKGDIWIGFGSLRNSPRMIDTFVFNNHKWQFDKDLEETTNNLFKNKGQGTVFNLDKKIGRNDKCYCGSGLKYKKCCGKERQ</sequence>
<dbReference type="SUPFAM" id="SSF103642">
    <property type="entry name" value="Sec-C motif"/>
    <property type="match status" value="1"/>
</dbReference>
<reference evidence="1" key="1">
    <citation type="submission" date="2019-08" db="EMBL/GenBank/DDBJ databases">
        <authorList>
            <person name="Kucharzyk K."/>
            <person name="Murdoch R.W."/>
            <person name="Higgins S."/>
            <person name="Loffler F."/>
        </authorList>
    </citation>
    <scope>NUCLEOTIDE SEQUENCE</scope>
</reference>
<dbReference type="Gene3D" id="3.10.450.50">
    <property type="match status" value="1"/>
</dbReference>
<name>A0A645D4Z1_9ZZZZ</name>
<dbReference type="PANTHER" id="PTHR33747">
    <property type="entry name" value="UPF0225 PROTEIN SCO1677"/>
    <property type="match status" value="1"/>
</dbReference>
<proteinExistence type="predicted"/>
<comment type="caution">
    <text evidence="1">The sequence shown here is derived from an EMBL/GenBank/DDBJ whole genome shotgun (WGS) entry which is preliminary data.</text>
</comment>